<evidence type="ECO:0000313" key="2">
    <source>
        <dbReference type="Proteomes" id="UP001156690"/>
    </source>
</evidence>
<proteinExistence type="predicted"/>
<dbReference type="Proteomes" id="UP001156690">
    <property type="component" value="Unassembled WGS sequence"/>
</dbReference>
<keyword evidence="2" id="KW-1185">Reference proteome</keyword>
<evidence type="ECO:0008006" key="3">
    <source>
        <dbReference type="Google" id="ProtNLM"/>
    </source>
</evidence>
<gene>
    <name evidence="1" type="ORF">GCM10007932_22880</name>
</gene>
<accession>A0AAV5NR24</accession>
<evidence type="ECO:0000313" key="1">
    <source>
        <dbReference type="EMBL" id="GLQ72928.1"/>
    </source>
</evidence>
<protein>
    <recommendedName>
        <fullName evidence="3">DUF1566 domain-containing protein</fullName>
    </recommendedName>
</protein>
<name>A0AAV5NR24_9VIBR</name>
<dbReference type="EMBL" id="BSNX01000022">
    <property type="protein sequence ID" value="GLQ72928.1"/>
    <property type="molecule type" value="Genomic_DNA"/>
</dbReference>
<reference evidence="2" key="1">
    <citation type="journal article" date="2019" name="Int. J. Syst. Evol. Microbiol.">
        <title>The Global Catalogue of Microorganisms (GCM) 10K type strain sequencing project: providing services to taxonomists for standard genome sequencing and annotation.</title>
        <authorList>
            <consortium name="The Broad Institute Genomics Platform"/>
            <consortium name="The Broad Institute Genome Sequencing Center for Infectious Disease"/>
            <person name="Wu L."/>
            <person name="Ma J."/>
        </authorList>
    </citation>
    <scope>NUCLEOTIDE SEQUENCE [LARGE SCALE GENOMIC DNA]</scope>
    <source>
        <strain evidence="2">NBRC 15640</strain>
    </source>
</reference>
<comment type="caution">
    <text evidence="1">The sequence shown here is derived from an EMBL/GenBank/DDBJ whole genome shotgun (WGS) entry which is preliminary data.</text>
</comment>
<sequence>MNDTDLYNAAGYCLKVIEGDSGEANNKLFTATPSIEVMKQLGYKLDDSGYNYGSTYGATYKESRIDGEFARFRYDGWGWENDPTSSNYGQGGQLDRYCNGLGYLKFMGRTNWKRPNRYELYSLVYHLGDLTANYGWPGYYDYWTNHPAKDSKFYPVDLVNNITRSYSVGLKNYASCVSYND</sequence>
<dbReference type="AlphaFoldDB" id="A0AAV5NR24"/>
<organism evidence="1 2">
    <name type="scientific">Vibrio penaeicida</name>
    <dbReference type="NCBI Taxonomy" id="104609"/>
    <lineage>
        <taxon>Bacteria</taxon>
        <taxon>Pseudomonadati</taxon>
        <taxon>Pseudomonadota</taxon>
        <taxon>Gammaproteobacteria</taxon>
        <taxon>Vibrionales</taxon>
        <taxon>Vibrionaceae</taxon>
        <taxon>Vibrio</taxon>
    </lineage>
</organism>
<dbReference type="RefSeq" id="WP_224055510.1">
    <property type="nucleotide sequence ID" value="NZ_AP025145.1"/>
</dbReference>